<evidence type="ECO:0000313" key="2">
    <source>
        <dbReference type="Proteomes" id="UP000008461"/>
    </source>
</evidence>
<dbReference type="EMBL" id="CP002692">
    <property type="protein sequence ID" value="AEE54411.1"/>
    <property type="molecule type" value="Genomic_DNA"/>
</dbReference>
<organism evidence="1 2">
    <name type="scientific">Haliscomenobacter hydrossis (strain ATCC 27775 / DSM 1100 / LMG 10767 / O)</name>
    <dbReference type="NCBI Taxonomy" id="760192"/>
    <lineage>
        <taxon>Bacteria</taxon>
        <taxon>Pseudomonadati</taxon>
        <taxon>Bacteroidota</taxon>
        <taxon>Saprospiria</taxon>
        <taxon>Saprospirales</taxon>
        <taxon>Haliscomenobacteraceae</taxon>
        <taxon>Haliscomenobacter</taxon>
    </lineage>
</organism>
<keyword evidence="2" id="KW-1185">Reference proteome</keyword>
<dbReference type="AlphaFoldDB" id="F4L7Q3"/>
<gene>
    <name evidence="1" type="ordered locus">Halhy_6595</name>
</gene>
<sequence length="77" mass="8844">MKAIKDQVRQQLGPQCTVSELELNRAYRRYLRHNGPDRHPFYTACTIADYLKINGRVHCQVLTKSAGVALPFEATQR</sequence>
<geneLocation type="plasmid" evidence="1 2">
    <name>pHALHY01</name>
</geneLocation>
<accession>F4L7Q3</accession>
<dbReference type="RefSeq" id="WP_013768928.1">
    <property type="nucleotide sequence ID" value="NC_015511.1"/>
</dbReference>
<proteinExistence type="predicted"/>
<keyword evidence="1" id="KW-0614">Plasmid</keyword>
<reference key="2">
    <citation type="submission" date="2011-04" db="EMBL/GenBank/DDBJ databases">
        <title>Complete sequence of plasmid 1 of Haliscomenobacter hydrossis DSM 1100.</title>
        <authorList>
            <consortium name="US DOE Joint Genome Institute (JGI-PGF)"/>
            <person name="Lucas S."/>
            <person name="Han J."/>
            <person name="Lapidus A."/>
            <person name="Bruce D."/>
            <person name="Goodwin L."/>
            <person name="Pitluck S."/>
            <person name="Peters L."/>
            <person name="Kyrpides N."/>
            <person name="Mavromatis K."/>
            <person name="Ivanova N."/>
            <person name="Ovchinnikova G."/>
            <person name="Pagani I."/>
            <person name="Daligault H."/>
            <person name="Detter J.C."/>
            <person name="Han C."/>
            <person name="Land M."/>
            <person name="Hauser L."/>
            <person name="Markowitz V."/>
            <person name="Cheng J.-F."/>
            <person name="Hugenholtz P."/>
            <person name="Woyke T."/>
            <person name="Wu D."/>
            <person name="Verbarg S."/>
            <person name="Frueling A."/>
            <person name="Brambilla E."/>
            <person name="Klenk H.-P."/>
            <person name="Eisen J.A."/>
        </authorList>
    </citation>
    <scope>NUCLEOTIDE SEQUENCE</scope>
    <source>
        <strain>DSM 1100</strain>
    </source>
</reference>
<reference evidence="1 2" key="1">
    <citation type="journal article" date="2011" name="Stand. Genomic Sci.">
        <title>Complete genome sequence of Haliscomenobacter hydrossis type strain (O).</title>
        <authorList>
            <consortium name="US DOE Joint Genome Institute (JGI-PGF)"/>
            <person name="Daligault H."/>
            <person name="Lapidus A."/>
            <person name="Zeytun A."/>
            <person name="Nolan M."/>
            <person name="Lucas S."/>
            <person name="Del Rio T.G."/>
            <person name="Tice H."/>
            <person name="Cheng J.F."/>
            <person name="Tapia R."/>
            <person name="Han C."/>
            <person name="Goodwin L."/>
            <person name="Pitluck S."/>
            <person name="Liolios K."/>
            <person name="Pagani I."/>
            <person name="Ivanova N."/>
            <person name="Huntemann M."/>
            <person name="Mavromatis K."/>
            <person name="Mikhailova N."/>
            <person name="Pati A."/>
            <person name="Chen A."/>
            <person name="Palaniappan K."/>
            <person name="Land M."/>
            <person name="Hauser L."/>
            <person name="Brambilla E.M."/>
            <person name="Rohde M."/>
            <person name="Verbarg S."/>
            <person name="Goker M."/>
            <person name="Bristow J."/>
            <person name="Eisen J.A."/>
            <person name="Markowitz V."/>
            <person name="Hugenholtz P."/>
            <person name="Kyrpides N.C."/>
            <person name="Klenk H.P."/>
            <person name="Woyke T."/>
        </authorList>
    </citation>
    <scope>NUCLEOTIDE SEQUENCE [LARGE SCALE GENOMIC DNA]</scope>
    <source>
        <strain evidence="2">ATCC 27775 / DSM 1100 / LMG 10767 / O</strain>
        <plasmid evidence="2">Plasmid pHALHY01</plasmid>
    </source>
</reference>
<dbReference type="KEGG" id="hhy:Halhy_6595"/>
<dbReference type="Proteomes" id="UP000008461">
    <property type="component" value="Plasmid pHALHY01"/>
</dbReference>
<evidence type="ECO:0000313" key="1">
    <source>
        <dbReference type="EMBL" id="AEE54411.1"/>
    </source>
</evidence>
<protein>
    <submittedName>
        <fullName evidence="1">Uncharacterized protein</fullName>
    </submittedName>
</protein>
<name>F4L7Q3_HALH1</name>
<dbReference type="HOGENOM" id="CLU_2633169_0_0_10"/>